<dbReference type="AlphaFoldDB" id="A0A2A9NQH4"/>
<name>A0A2A9NQH4_9AGAR</name>
<feature type="compositionally biased region" description="Low complexity" evidence="1">
    <location>
        <begin position="292"/>
        <end position="322"/>
    </location>
</feature>
<feature type="region of interest" description="Disordered" evidence="1">
    <location>
        <begin position="574"/>
        <end position="686"/>
    </location>
</feature>
<dbReference type="OrthoDB" id="2367685at2759"/>
<evidence type="ECO:0008006" key="4">
    <source>
        <dbReference type="Google" id="ProtNLM"/>
    </source>
</evidence>
<evidence type="ECO:0000313" key="3">
    <source>
        <dbReference type="Proteomes" id="UP000242287"/>
    </source>
</evidence>
<evidence type="ECO:0000256" key="1">
    <source>
        <dbReference type="SAM" id="MobiDB-lite"/>
    </source>
</evidence>
<feature type="region of interest" description="Disordered" evidence="1">
    <location>
        <begin position="52"/>
        <end position="92"/>
    </location>
</feature>
<feature type="compositionally biased region" description="Polar residues" evidence="1">
    <location>
        <begin position="180"/>
        <end position="190"/>
    </location>
</feature>
<dbReference type="EMBL" id="KZ302001">
    <property type="protein sequence ID" value="PFH50571.1"/>
    <property type="molecule type" value="Genomic_DNA"/>
</dbReference>
<feature type="compositionally biased region" description="Polar residues" evidence="1">
    <location>
        <begin position="523"/>
        <end position="532"/>
    </location>
</feature>
<proteinExistence type="predicted"/>
<feature type="compositionally biased region" description="Gly residues" evidence="1">
    <location>
        <begin position="667"/>
        <end position="676"/>
    </location>
</feature>
<evidence type="ECO:0000313" key="2">
    <source>
        <dbReference type="EMBL" id="PFH50571.1"/>
    </source>
</evidence>
<feature type="region of interest" description="Disordered" evidence="1">
    <location>
        <begin position="240"/>
        <end position="325"/>
    </location>
</feature>
<feature type="compositionally biased region" description="Low complexity" evidence="1">
    <location>
        <begin position="491"/>
        <end position="520"/>
    </location>
</feature>
<feature type="compositionally biased region" description="Low complexity" evidence="1">
    <location>
        <begin position="604"/>
        <end position="625"/>
    </location>
</feature>
<sequence>MQAPPNPDTRPLPPGWHQQYDLDRQSWYYIQINVLPPKVSYTHPAGLGSFPSTNAPISMPATPSAPPSEPQPTIPRVVSPPMVGSRPSTGSKLSLAQQMYASAINKKNPANNYSMPVGSVNVQSPPSVDVSRLPPLSPISPPLQVSAFPDSASRDLEPAAIGDLYSNIVSAQRGGGGGTLRSSRPASSHNFGPVPISANTSTVHRSQSYQPISHHNEHHLPHRATTIPATQIHSLNKNNNNVTIISPTRPGDTPTICMNARPPPAGAQKRHQDTLPTPSPFSNNSPVPPPKQVASPPNTPYSSSTTSSPSTSSTLSTPNTSPVIPYQMQGQFKQNQSFTGAANNMAMMNGAQGTVKTAEVFRTLGMALARTTGAAVRTVASSVLQTTGISAILGISADLFVNILAGLVNNNSNTGVNMAMIAAVLQGQPGANYQAVINALLRQQQQTMAGQNQMYYQVLVQALQQQQQQISGAAQGQMMQGNMGQIRPQNQMMQQRPPGQQQMQFQRPPNQQPGRPQGAQMYQGPQAQQGMNRPQAVGQQTYYQGQQGGQQQHMMFLGQQQQQQNQQQGMFNGMQQNQQQGGPQGGQPQDQQGGGLLHSLLADNNNNNNNQSNETGQNGQENGGQDFNAMFAQDQDYTQPPPDSGFVPPEYSWEPASDSNQIPMDDGSGGFLGFGGDAPPADDGSGGFFGNMMNNMGDMMNGGGDMGQSYSFGDALGGDNSGGGGGLMDSLGGAFSSFSADFSISFDDS</sequence>
<feature type="compositionally biased region" description="Pro residues" evidence="1">
    <location>
        <begin position="63"/>
        <end position="73"/>
    </location>
</feature>
<feature type="region of interest" description="Disordered" evidence="1">
    <location>
        <begin position="491"/>
        <end position="545"/>
    </location>
</feature>
<dbReference type="STRING" id="703135.A0A2A9NQH4"/>
<dbReference type="Proteomes" id="UP000242287">
    <property type="component" value="Unassembled WGS sequence"/>
</dbReference>
<feature type="region of interest" description="Disordered" evidence="1">
    <location>
        <begin position="173"/>
        <end position="212"/>
    </location>
</feature>
<accession>A0A2A9NQH4</accession>
<keyword evidence="3" id="KW-1185">Reference proteome</keyword>
<reference evidence="2 3" key="1">
    <citation type="submission" date="2014-02" db="EMBL/GenBank/DDBJ databases">
        <title>Transposable element dynamics among asymbiotic and ectomycorrhizal Amanita fungi.</title>
        <authorList>
            <consortium name="DOE Joint Genome Institute"/>
            <person name="Hess J."/>
            <person name="Skrede I."/>
            <person name="Wolfe B."/>
            <person name="LaButti K."/>
            <person name="Ohm R.A."/>
            <person name="Grigoriev I.V."/>
            <person name="Pringle A."/>
        </authorList>
    </citation>
    <scope>NUCLEOTIDE SEQUENCE [LARGE SCALE GENOMIC DNA]</scope>
    <source>
        <strain evidence="2 3">SKay4041</strain>
    </source>
</reference>
<organism evidence="2 3">
    <name type="scientific">Amanita thiersii Skay4041</name>
    <dbReference type="NCBI Taxonomy" id="703135"/>
    <lineage>
        <taxon>Eukaryota</taxon>
        <taxon>Fungi</taxon>
        <taxon>Dikarya</taxon>
        <taxon>Basidiomycota</taxon>
        <taxon>Agaricomycotina</taxon>
        <taxon>Agaricomycetes</taxon>
        <taxon>Agaricomycetidae</taxon>
        <taxon>Agaricales</taxon>
        <taxon>Pluteineae</taxon>
        <taxon>Amanitaceae</taxon>
        <taxon>Amanita</taxon>
    </lineage>
</organism>
<gene>
    <name evidence="2" type="ORF">AMATHDRAFT_60852</name>
</gene>
<protein>
    <recommendedName>
        <fullName evidence="4">WW domain-containing protein</fullName>
    </recommendedName>
</protein>
<feature type="compositionally biased region" description="Low complexity" evidence="1">
    <location>
        <begin position="574"/>
        <end position="591"/>
    </location>
</feature>
<feature type="compositionally biased region" description="Polar residues" evidence="1">
    <location>
        <begin position="197"/>
        <end position="212"/>
    </location>
</feature>